<organism evidence="1">
    <name type="scientific">bioreactor metagenome</name>
    <dbReference type="NCBI Taxonomy" id="1076179"/>
    <lineage>
        <taxon>unclassified sequences</taxon>
        <taxon>metagenomes</taxon>
        <taxon>ecological metagenomes</taxon>
    </lineage>
</organism>
<accession>A0A644ZRZ7</accession>
<sequence>MRADHQVFPHRHAREQAAAFRRKRNAHGHTLRGVGGVDALAIQGQRTRGQLLQTHQGLERGALARAVGAHQRHDLARVDLEAHTMQRLDQSVMDHDVLDLKRAQLRPLPDRPRSRPGCCGYLPPCLGQSSALAPER</sequence>
<dbReference type="EMBL" id="VSSQ01009809">
    <property type="protein sequence ID" value="MPM42661.1"/>
    <property type="molecule type" value="Genomic_DNA"/>
</dbReference>
<proteinExistence type="predicted"/>
<dbReference type="AntiFam" id="ANF00095">
    <property type="entry name" value="Shadow ORF (opposite ABC transporters)"/>
</dbReference>
<dbReference type="AlphaFoldDB" id="A0A644ZRZ7"/>
<reference evidence="1" key="1">
    <citation type="submission" date="2019-08" db="EMBL/GenBank/DDBJ databases">
        <authorList>
            <person name="Kucharzyk K."/>
            <person name="Murdoch R.W."/>
            <person name="Higgins S."/>
            <person name="Loffler F."/>
        </authorList>
    </citation>
    <scope>NUCLEOTIDE SEQUENCE</scope>
</reference>
<protein>
    <submittedName>
        <fullName evidence="1">Uncharacterized protein</fullName>
    </submittedName>
</protein>
<gene>
    <name evidence="1" type="ORF">SDC9_89328</name>
</gene>
<name>A0A644ZRZ7_9ZZZZ</name>
<comment type="caution">
    <text evidence="1">The sequence shown here is derived from an EMBL/GenBank/DDBJ whole genome shotgun (WGS) entry which is preliminary data.</text>
</comment>
<evidence type="ECO:0000313" key="1">
    <source>
        <dbReference type="EMBL" id="MPM42661.1"/>
    </source>
</evidence>